<dbReference type="SUPFAM" id="SSF56112">
    <property type="entry name" value="Protein kinase-like (PK-like)"/>
    <property type="match status" value="1"/>
</dbReference>
<dbReference type="EMBL" id="JAAOAM010000598">
    <property type="protein sequence ID" value="KAF5529339.1"/>
    <property type="molecule type" value="Genomic_DNA"/>
</dbReference>
<evidence type="ECO:0000313" key="7">
    <source>
        <dbReference type="Proteomes" id="UP000522262"/>
    </source>
</evidence>
<name>A0A8H5I3E8_9HYPO</name>
<evidence type="ECO:0000256" key="1">
    <source>
        <dbReference type="ARBA" id="ARBA00008874"/>
    </source>
</evidence>
<protein>
    <submittedName>
        <fullName evidence="6">Kinase-like domain-containing protein</fullName>
    </submittedName>
</protein>
<feature type="compositionally biased region" description="Basic and acidic residues" evidence="4">
    <location>
        <begin position="34"/>
        <end position="43"/>
    </location>
</feature>
<keyword evidence="3" id="KW-0067">ATP-binding</keyword>
<dbReference type="Proteomes" id="UP000522262">
    <property type="component" value="Unassembled WGS sequence"/>
</dbReference>
<reference evidence="6 7" key="1">
    <citation type="submission" date="2020-05" db="EMBL/GenBank/DDBJ databases">
        <title>Identification and distribution of gene clusters putatively required for synthesis of sphingolipid metabolism inhibitors in phylogenetically diverse species of the filamentous fungus Fusarium.</title>
        <authorList>
            <person name="Kim H.-S."/>
            <person name="Busman M."/>
            <person name="Brown D.W."/>
            <person name="Divon H."/>
            <person name="Uhlig S."/>
            <person name="Proctor R.H."/>
        </authorList>
    </citation>
    <scope>NUCLEOTIDE SEQUENCE [LARGE SCALE GENOMIC DNA]</scope>
    <source>
        <strain evidence="6 7">NRRL 53147</strain>
    </source>
</reference>
<proteinExistence type="inferred from homology"/>
<feature type="domain" description="Protein kinase" evidence="5">
    <location>
        <begin position="1"/>
        <end position="309"/>
    </location>
</feature>
<comment type="caution">
    <text evidence="6">The sequence shown here is derived from an EMBL/GenBank/DDBJ whole genome shotgun (WGS) entry which is preliminary data.</text>
</comment>
<dbReference type="Gene3D" id="1.10.510.10">
    <property type="entry name" value="Transferase(Phosphotransferase) domain 1"/>
    <property type="match status" value="1"/>
</dbReference>
<dbReference type="GO" id="GO:0005524">
    <property type="term" value="F:ATP binding"/>
    <property type="evidence" value="ECO:0007669"/>
    <property type="project" value="UniProtKB-KW"/>
</dbReference>
<dbReference type="PANTHER" id="PTHR45832">
    <property type="entry name" value="SERINE/THREONINE-PROTEIN KINASE SAMKA-RELATED-RELATED"/>
    <property type="match status" value="1"/>
</dbReference>
<evidence type="ECO:0000259" key="5">
    <source>
        <dbReference type="PROSITE" id="PS50011"/>
    </source>
</evidence>
<dbReference type="GO" id="GO:0004672">
    <property type="term" value="F:protein kinase activity"/>
    <property type="evidence" value="ECO:0007669"/>
    <property type="project" value="InterPro"/>
</dbReference>
<dbReference type="PROSITE" id="PS50011">
    <property type="entry name" value="PROTEIN_KINASE_DOM"/>
    <property type="match status" value="1"/>
</dbReference>
<keyword evidence="2" id="KW-0547">Nucleotide-binding</keyword>
<dbReference type="PANTHER" id="PTHR45832:SF22">
    <property type="entry name" value="SERINE_THREONINE-PROTEIN KINASE SAMKA-RELATED"/>
    <property type="match status" value="1"/>
</dbReference>
<dbReference type="InterPro" id="IPR000719">
    <property type="entry name" value="Prot_kinase_dom"/>
</dbReference>
<comment type="similarity">
    <text evidence="1">Belongs to the protein kinase superfamily. STE Ser/Thr protein kinase family. STE20 subfamily.</text>
</comment>
<dbReference type="InterPro" id="IPR051931">
    <property type="entry name" value="PAK3-like"/>
</dbReference>
<dbReference type="Pfam" id="PF00069">
    <property type="entry name" value="Pkinase"/>
    <property type="match status" value="1"/>
</dbReference>
<dbReference type="AlphaFoldDB" id="A0A8H5I3E8"/>
<accession>A0A8H5I3E8</accession>
<gene>
    <name evidence="6" type="ORF">FMEXI_14208</name>
</gene>
<dbReference type="InterPro" id="IPR011009">
    <property type="entry name" value="Kinase-like_dom_sf"/>
</dbReference>
<keyword evidence="6" id="KW-0418">Kinase</keyword>
<keyword evidence="6" id="KW-0808">Transferase</keyword>
<evidence type="ECO:0000256" key="4">
    <source>
        <dbReference type="SAM" id="MobiDB-lite"/>
    </source>
</evidence>
<organism evidence="6 7">
    <name type="scientific">Fusarium mexicanum</name>
    <dbReference type="NCBI Taxonomy" id="751941"/>
    <lineage>
        <taxon>Eukaryota</taxon>
        <taxon>Fungi</taxon>
        <taxon>Dikarya</taxon>
        <taxon>Ascomycota</taxon>
        <taxon>Pezizomycotina</taxon>
        <taxon>Sordariomycetes</taxon>
        <taxon>Hypocreomycetidae</taxon>
        <taxon>Hypocreales</taxon>
        <taxon>Nectriaceae</taxon>
        <taxon>Fusarium</taxon>
        <taxon>Fusarium fujikuroi species complex</taxon>
    </lineage>
</organism>
<evidence type="ECO:0000313" key="6">
    <source>
        <dbReference type="EMBL" id="KAF5529339.1"/>
    </source>
</evidence>
<keyword evidence="7" id="KW-1185">Reference proteome</keyword>
<feature type="region of interest" description="Disordered" evidence="4">
    <location>
        <begin position="21"/>
        <end position="51"/>
    </location>
</feature>
<sequence>MSKLERHTVLIEDDAMPLPKVFAPRQQSNAKTSLGEKLRENGKRKFPAPSAQPVAKRIPIKSLPYEQADANEPVPVVSGSPWSHYQKRYTVKHWCLFAIGTSKISGRKLCMVRSLVAEKRQEKLDMMRRLCHPNIVQNMEFYISDDDGHFVISEMMQSSLLHICRVPVYPSEPQLSSILYQTLSGLEYLISNGLVHEGVSCKGVLVNTAGDVKISDIEMCRQGGDLKKLLDSFSRLTMMLMDKKKSREDTLGLSCLDQWSGQAVDMFTLMVSQPSWKRLAEHPFWKMRVKHELEWFVHYTSITAHYNKT</sequence>
<evidence type="ECO:0000256" key="2">
    <source>
        <dbReference type="ARBA" id="ARBA00022741"/>
    </source>
</evidence>
<evidence type="ECO:0000256" key="3">
    <source>
        <dbReference type="ARBA" id="ARBA00022840"/>
    </source>
</evidence>